<feature type="transmembrane region" description="Helical" evidence="1">
    <location>
        <begin position="181"/>
        <end position="201"/>
    </location>
</feature>
<dbReference type="RefSeq" id="WP_367886333.1">
    <property type="nucleotide sequence ID" value="NZ_CP130612.1"/>
</dbReference>
<proteinExistence type="predicted"/>
<feature type="transmembrane region" description="Helical" evidence="1">
    <location>
        <begin position="105"/>
        <end position="124"/>
    </location>
</feature>
<keyword evidence="1" id="KW-0812">Transmembrane</keyword>
<accession>A0AA49JWS4</accession>
<feature type="transmembrane region" description="Helical" evidence="1">
    <location>
        <begin position="288"/>
        <end position="305"/>
    </location>
</feature>
<keyword evidence="1" id="KW-1133">Transmembrane helix</keyword>
<dbReference type="EMBL" id="CP130612">
    <property type="protein sequence ID" value="WKW13479.1"/>
    <property type="molecule type" value="Genomic_DNA"/>
</dbReference>
<reference evidence="2" key="1">
    <citation type="submission" date="2023-07" db="EMBL/GenBank/DDBJ databases">
        <authorList>
            <person name="Haufschild T."/>
            <person name="Kallscheuer N."/>
            <person name="Hammer J."/>
            <person name="Kohn T."/>
            <person name="Kabuu M."/>
            <person name="Jogler M."/>
            <person name="Wohfarth N."/>
            <person name="Heuer A."/>
            <person name="Rohde M."/>
            <person name="van Teeseling M.C.F."/>
            <person name="Jogler C."/>
        </authorList>
    </citation>
    <scope>NUCLEOTIDE SEQUENCE</scope>
    <source>
        <strain evidence="2">Strain 138</strain>
        <strain evidence="3">Strain 318</strain>
    </source>
</reference>
<organism evidence="2">
    <name type="scientific">Pseudogemmatithrix spongiicola</name>
    <dbReference type="NCBI Taxonomy" id="3062599"/>
    <lineage>
        <taxon>Bacteria</taxon>
        <taxon>Pseudomonadati</taxon>
        <taxon>Gemmatimonadota</taxon>
        <taxon>Gemmatimonadia</taxon>
        <taxon>Gemmatimonadales</taxon>
        <taxon>Gemmatimonadaceae</taxon>
        <taxon>Pseudogemmatithrix</taxon>
    </lineage>
</organism>
<dbReference type="AlphaFoldDB" id="A0AA49JWS4"/>
<feature type="transmembrane region" description="Helical" evidence="1">
    <location>
        <begin position="264"/>
        <end position="281"/>
    </location>
</feature>
<gene>
    <name evidence="2" type="ORF">Strain138_002801</name>
    <name evidence="3" type="ORF">Strain318_002801</name>
</gene>
<sequence length="412" mass="44091">MAEMYEDDDRRLDAAVSLGIISAEQAAAIRALAPARRATTSPRPVDASVIGYILGAVTVLSAMGWFLADRWDWLGAGGVLAVVGLYMALFLGVAQRLRREGFQTAGGLAVLLAVAMVPIGVVALNELTRWIAADVPASCRNSRFDLVFDFHLGRCRGLEIVVELATLAAALVAVRRVRFPLFALLIAGLLLRFLFHAADAALAGELGAVGTGWVWWIAASLVTAGAYVADRVQPRGEDYALWLHALAVFAAATASAMLLGEYEVFRHLLPPAALVAFLFSLRMRRMPWTLLGLGWFVAYLGWLAADVFRDTPVFPIILAALGLAVIIGTVWIQRNAAMLVARFGVISPDGRPTFPGGAGLLLLPVLVGALQLPAAAALDAANRRGMLARVETQRRQAAAADSTRETPPPRRP</sequence>
<evidence type="ECO:0000256" key="1">
    <source>
        <dbReference type="SAM" id="Phobius"/>
    </source>
</evidence>
<evidence type="ECO:0000313" key="3">
    <source>
        <dbReference type="EMBL" id="WKW16386.1"/>
    </source>
</evidence>
<feature type="transmembrane region" description="Helical" evidence="1">
    <location>
        <begin position="73"/>
        <end position="93"/>
    </location>
</feature>
<evidence type="ECO:0000313" key="4">
    <source>
        <dbReference type="Proteomes" id="UP001229955"/>
    </source>
</evidence>
<accession>A0AA49K2G1</accession>
<protein>
    <recommendedName>
        <fullName evidence="5">DUF2157 domain-containing protein</fullName>
    </recommendedName>
</protein>
<feature type="transmembrane region" description="Helical" evidence="1">
    <location>
        <begin position="311"/>
        <end position="332"/>
    </location>
</feature>
<keyword evidence="1" id="KW-0472">Membrane</keyword>
<feature type="transmembrane region" description="Helical" evidence="1">
    <location>
        <begin position="45"/>
        <end position="67"/>
    </location>
</feature>
<keyword evidence="4" id="KW-1185">Reference proteome</keyword>
<name>A0AA49JWS4_9BACT</name>
<feature type="transmembrane region" description="Helical" evidence="1">
    <location>
        <begin position="241"/>
        <end position="258"/>
    </location>
</feature>
<dbReference type="EMBL" id="CP130613">
    <property type="protein sequence ID" value="WKW16386.1"/>
    <property type="molecule type" value="Genomic_DNA"/>
</dbReference>
<dbReference type="KEGG" id="pspc:Strain318_002801"/>
<feature type="transmembrane region" description="Helical" evidence="1">
    <location>
        <begin position="213"/>
        <end position="229"/>
    </location>
</feature>
<feature type="transmembrane region" description="Helical" evidence="1">
    <location>
        <begin position="157"/>
        <end position="174"/>
    </location>
</feature>
<evidence type="ECO:0008006" key="5">
    <source>
        <dbReference type="Google" id="ProtNLM"/>
    </source>
</evidence>
<dbReference type="Proteomes" id="UP001229955">
    <property type="component" value="Chromosome"/>
</dbReference>
<evidence type="ECO:0000313" key="2">
    <source>
        <dbReference type="EMBL" id="WKW13479.1"/>
    </source>
</evidence>